<protein>
    <submittedName>
        <fullName evidence="2">Uncharacterized protein</fullName>
    </submittedName>
</protein>
<name>A0A9W8A120_9FUNG</name>
<organism evidence="2 3">
    <name type="scientific">Mycoemilia scoparia</name>
    <dbReference type="NCBI Taxonomy" id="417184"/>
    <lineage>
        <taxon>Eukaryota</taxon>
        <taxon>Fungi</taxon>
        <taxon>Fungi incertae sedis</taxon>
        <taxon>Zoopagomycota</taxon>
        <taxon>Kickxellomycotina</taxon>
        <taxon>Kickxellomycetes</taxon>
        <taxon>Kickxellales</taxon>
        <taxon>Kickxellaceae</taxon>
        <taxon>Mycoemilia</taxon>
    </lineage>
</organism>
<feature type="region of interest" description="Disordered" evidence="1">
    <location>
        <begin position="94"/>
        <end position="198"/>
    </location>
</feature>
<keyword evidence="3" id="KW-1185">Reference proteome</keyword>
<evidence type="ECO:0000313" key="3">
    <source>
        <dbReference type="Proteomes" id="UP001150538"/>
    </source>
</evidence>
<feature type="region of interest" description="Disordered" evidence="1">
    <location>
        <begin position="34"/>
        <end position="72"/>
    </location>
</feature>
<gene>
    <name evidence="2" type="ORF">H4219_001404</name>
</gene>
<feature type="compositionally biased region" description="Low complexity" evidence="1">
    <location>
        <begin position="44"/>
        <end position="68"/>
    </location>
</feature>
<evidence type="ECO:0000313" key="2">
    <source>
        <dbReference type="EMBL" id="KAJ1920291.1"/>
    </source>
</evidence>
<dbReference type="AlphaFoldDB" id="A0A9W8A120"/>
<feature type="compositionally biased region" description="Polar residues" evidence="1">
    <location>
        <begin position="97"/>
        <end position="113"/>
    </location>
</feature>
<comment type="caution">
    <text evidence="2">The sequence shown here is derived from an EMBL/GenBank/DDBJ whole genome shotgun (WGS) entry which is preliminary data.</text>
</comment>
<evidence type="ECO:0000256" key="1">
    <source>
        <dbReference type="SAM" id="MobiDB-lite"/>
    </source>
</evidence>
<sequence>MAPVKSIPNNISSNAVLPPPLTISTSNNNFAHITPMSAASTPDLLRLGRSASGGRRTNSSSSSNSSLNQNLATVASSSSAAAAAANSSMGMPLSAVPANNTGDRLTPPATTGGPNYHGSWLDLSDDEDDQPSTNRFSMFVRRSSHRKSSPTTPSGGHMASNSVSSSSSGHQSPTKKVNVMNLFHLRRSRSRSDGRSFL</sequence>
<reference evidence="2" key="1">
    <citation type="submission" date="2022-07" db="EMBL/GenBank/DDBJ databases">
        <title>Phylogenomic reconstructions and comparative analyses of Kickxellomycotina fungi.</title>
        <authorList>
            <person name="Reynolds N.K."/>
            <person name="Stajich J.E."/>
            <person name="Barry K."/>
            <person name="Grigoriev I.V."/>
            <person name="Crous P."/>
            <person name="Smith M.E."/>
        </authorList>
    </citation>
    <scope>NUCLEOTIDE SEQUENCE</scope>
    <source>
        <strain evidence="2">NBRC 100468</strain>
    </source>
</reference>
<dbReference type="Proteomes" id="UP001150538">
    <property type="component" value="Unassembled WGS sequence"/>
</dbReference>
<proteinExistence type="predicted"/>
<feature type="compositionally biased region" description="Low complexity" evidence="1">
    <location>
        <begin position="154"/>
        <end position="172"/>
    </location>
</feature>
<accession>A0A9W8A120</accession>
<dbReference type="EMBL" id="JANBPU010000015">
    <property type="protein sequence ID" value="KAJ1920291.1"/>
    <property type="molecule type" value="Genomic_DNA"/>
</dbReference>